<feature type="signal peptide" evidence="5">
    <location>
        <begin position="1"/>
        <end position="24"/>
    </location>
</feature>
<dbReference type="Proteomes" id="UP000004947">
    <property type="component" value="Unassembled WGS sequence"/>
</dbReference>
<keyword evidence="1 4" id="KW-0349">Heme</keyword>
<evidence type="ECO:0000256" key="4">
    <source>
        <dbReference type="PROSITE-ProRule" id="PRU00433"/>
    </source>
</evidence>
<dbReference type="InterPro" id="IPR009056">
    <property type="entry name" value="Cyt_c-like_dom"/>
</dbReference>
<proteinExistence type="predicted"/>
<evidence type="ECO:0000313" key="9">
    <source>
        <dbReference type="Proteomes" id="UP000004947"/>
    </source>
</evidence>
<feature type="chain" id="PRO_5002691191" evidence="5">
    <location>
        <begin position="25"/>
        <end position="581"/>
    </location>
</feature>
<reference evidence="8 9" key="1">
    <citation type="journal article" date="2010" name="J. Bacteriol.">
        <title>Genome sequence of Lentisphaera araneosa HTCC2155T, the type species of the order Lentisphaerales in the phylum Lentisphaerae.</title>
        <authorList>
            <person name="Thrash J.C."/>
            <person name="Cho J.C."/>
            <person name="Vergin K.L."/>
            <person name="Morris R.M."/>
            <person name="Giovannoni S.J."/>
        </authorList>
    </citation>
    <scope>NUCLEOTIDE SEQUENCE [LARGE SCALE GENOMIC DNA]</scope>
    <source>
        <strain evidence="8 9">HTCC2155</strain>
    </source>
</reference>
<dbReference type="GO" id="GO:0009055">
    <property type="term" value="F:electron transfer activity"/>
    <property type="evidence" value="ECO:0007669"/>
    <property type="project" value="InterPro"/>
</dbReference>
<dbReference type="InterPro" id="IPR037524">
    <property type="entry name" value="PA14/GLEYA"/>
</dbReference>
<keyword evidence="5" id="KW-0732">Signal</keyword>
<feature type="domain" description="Cytochrome c" evidence="6">
    <location>
        <begin position="24"/>
        <end position="206"/>
    </location>
</feature>
<dbReference type="PANTHER" id="PTHR33751:SF1">
    <property type="entry name" value="CBB3-TYPE CYTOCHROME C OXIDASE SUBUNIT FIXP"/>
    <property type="match status" value="1"/>
</dbReference>
<organism evidence="8 9">
    <name type="scientific">Lentisphaera araneosa HTCC2155</name>
    <dbReference type="NCBI Taxonomy" id="313628"/>
    <lineage>
        <taxon>Bacteria</taxon>
        <taxon>Pseudomonadati</taxon>
        <taxon>Lentisphaerota</taxon>
        <taxon>Lentisphaeria</taxon>
        <taxon>Lentisphaerales</taxon>
        <taxon>Lentisphaeraceae</taxon>
        <taxon>Lentisphaera</taxon>
    </lineage>
</organism>
<dbReference type="Gene3D" id="2.60.120.380">
    <property type="match status" value="1"/>
</dbReference>
<dbReference type="SUPFAM" id="SSF46626">
    <property type="entry name" value="Cytochrome c"/>
    <property type="match status" value="2"/>
</dbReference>
<dbReference type="GO" id="GO:0046872">
    <property type="term" value="F:metal ion binding"/>
    <property type="evidence" value="ECO:0007669"/>
    <property type="project" value="UniProtKB-KW"/>
</dbReference>
<protein>
    <submittedName>
        <fullName evidence="8">Putative large multi-functional protein</fullName>
    </submittedName>
</protein>
<dbReference type="InterPro" id="IPR011658">
    <property type="entry name" value="PA14_dom"/>
</dbReference>
<accession>A6DKH0</accession>
<evidence type="ECO:0000259" key="6">
    <source>
        <dbReference type="PROSITE" id="PS51007"/>
    </source>
</evidence>
<dbReference type="EMBL" id="ABCK01000007">
    <property type="protein sequence ID" value="EDM27868.1"/>
    <property type="molecule type" value="Genomic_DNA"/>
</dbReference>
<evidence type="ECO:0000313" key="8">
    <source>
        <dbReference type="EMBL" id="EDM27868.1"/>
    </source>
</evidence>
<keyword evidence="2 4" id="KW-0479">Metal-binding</keyword>
<dbReference type="InterPro" id="IPR050597">
    <property type="entry name" value="Cytochrome_c_Oxidase_Subunit"/>
</dbReference>
<dbReference type="PROSITE" id="PS51820">
    <property type="entry name" value="PA14"/>
    <property type="match status" value="1"/>
</dbReference>
<dbReference type="Gene3D" id="1.10.760.10">
    <property type="entry name" value="Cytochrome c-like domain"/>
    <property type="match status" value="2"/>
</dbReference>
<gene>
    <name evidence="8" type="ORF">LNTAR_00665</name>
</gene>
<keyword evidence="3 4" id="KW-0408">Iron</keyword>
<dbReference type="SMART" id="SM00758">
    <property type="entry name" value="PA14"/>
    <property type="match status" value="1"/>
</dbReference>
<evidence type="ECO:0000256" key="2">
    <source>
        <dbReference type="ARBA" id="ARBA00022723"/>
    </source>
</evidence>
<evidence type="ECO:0000256" key="1">
    <source>
        <dbReference type="ARBA" id="ARBA00022617"/>
    </source>
</evidence>
<comment type="caution">
    <text evidence="8">The sequence shown here is derived from an EMBL/GenBank/DDBJ whole genome shotgun (WGS) entry which is preliminary data.</text>
</comment>
<name>A6DKH0_9BACT</name>
<dbReference type="PROSITE" id="PS51007">
    <property type="entry name" value="CYTC"/>
    <property type="match status" value="1"/>
</dbReference>
<sequence>MLFKPFTKRTALAFGFLLSLPLVAAPNKGKEIYTKSCAACHAPNGGGIPGAAGGPNLTILKKKYAQQQMHAIMDGKRGGTGSQTMAGLLNAMKIKRTEMDAALNYVLKLPAAPSPHEEMGNAKRGKKIYNQCIHCHGTTGMGYQNAGLPAPRLTGQSNAYLYLQLKNFKAGVRNDGSAGSQQMMAVLKPLKDQDLQDLVAYISTLDTSPTPLQNLKYKVYKGEWKKLPDFSKLKPIKDGSIANGLLDIRVAEQKNAYGMVFEGELNVPAKGKYQFHLASDDGAKLYLNDRSKAIVDNDGIHAANEKNSAWLELPAGKTKLIVDYFDLAGQTKLSLTWSRQNNFKKRAISAEVVGGKQKGPNLKPIILGSKDDKALVFRNFINKGNARSIGVSFPGNMNLIFDASNMALASFWSGDFVDVAPMWHGRGVRDIAPISSDIVPLPLDLQFAELANPEAKWPIELNRNSNQTRTHSLRFRGYKLDKNRYPTFMYTLGDIAFEDRFDPLPEQAGIKRTIKIKGQSDKLYFRAATDEISKKDDSYTLANCTMTIENAELRPFGNVQELMVPVKLSSGEAQIQIQYSF</sequence>
<dbReference type="Pfam" id="PF00034">
    <property type="entry name" value="Cytochrom_C"/>
    <property type="match status" value="2"/>
</dbReference>
<dbReference type="PANTHER" id="PTHR33751">
    <property type="entry name" value="CBB3-TYPE CYTOCHROME C OXIDASE SUBUNIT FIXP"/>
    <property type="match status" value="1"/>
</dbReference>
<feature type="domain" description="PA14" evidence="7">
    <location>
        <begin position="210"/>
        <end position="352"/>
    </location>
</feature>
<dbReference type="SUPFAM" id="SSF56988">
    <property type="entry name" value="Anthrax protective antigen"/>
    <property type="match status" value="1"/>
</dbReference>
<dbReference type="GO" id="GO:0020037">
    <property type="term" value="F:heme binding"/>
    <property type="evidence" value="ECO:0007669"/>
    <property type="project" value="InterPro"/>
</dbReference>
<keyword evidence="9" id="KW-1185">Reference proteome</keyword>
<dbReference type="OrthoDB" id="191182at2"/>
<dbReference type="Pfam" id="PF07691">
    <property type="entry name" value="PA14"/>
    <property type="match status" value="1"/>
</dbReference>
<evidence type="ECO:0000256" key="3">
    <source>
        <dbReference type="ARBA" id="ARBA00023004"/>
    </source>
</evidence>
<dbReference type="eggNOG" id="COG2010">
    <property type="taxonomic scope" value="Bacteria"/>
</dbReference>
<dbReference type="InterPro" id="IPR036909">
    <property type="entry name" value="Cyt_c-like_dom_sf"/>
</dbReference>
<evidence type="ECO:0000256" key="5">
    <source>
        <dbReference type="SAM" id="SignalP"/>
    </source>
</evidence>
<dbReference type="STRING" id="313628.LNTAR_00665"/>
<dbReference type="AlphaFoldDB" id="A6DKH0"/>
<dbReference type="RefSeq" id="WP_007278382.1">
    <property type="nucleotide sequence ID" value="NZ_ABCK01000007.1"/>
</dbReference>
<evidence type="ECO:0000259" key="7">
    <source>
        <dbReference type="PROSITE" id="PS51820"/>
    </source>
</evidence>